<dbReference type="Proteomes" id="UP000814353">
    <property type="component" value="Unassembled WGS sequence"/>
</dbReference>
<name>A0A7W0ACS3_9GAMM</name>
<dbReference type="EMBL" id="JABFUB010000001">
    <property type="protein sequence ID" value="MCG6660206.1"/>
    <property type="molecule type" value="Genomic_DNA"/>
</dbReference>
<comment type="caution">
    <text evidence="3">The sequence shown here is derived from an EMBL/GenBank/DDBJ whole genome shotgun (WGS) entry which is preliminary data.</text>
</comment>
<dbReference type="Pfam" id="PF07331">
    <property type="entry name" value="TctB"/>
    <property type="match status" value="1"/>
</dbReference>
<protein>
    <submittedName>
        <fullName evidence="3">Tripartite tricarboxylate transporter TctB family protein</fullName>
    </submittedName>
</protein>
<organism evidence="3 5">
    <name type="scientific">Billgrantia kenyensis</name>
    <dbReference type="NCBI Taxonomy" id="321266"/>
    <lineage>
        <taxon>Bacteria</taxon>
        <taxon>Pseudomonadati</taxon>
        <taxon>Pseudomonadota</taxon>
        <taxon>Gammaproteobacteria</taxon>
        <taxon>Oceanospirillales</taxon>
        <taxon>Halomonadaceae</taxon>
        <taxon>Billgrantia</taxon>
    </lineage>
</organism>
<evidence type="ECO:0000313" key="4">
    <source>
        <dbReference type="EMBL" id="MCG6660206.1"/>
    </source>
</evidence>
<feature type="domain" description="DUF1468" evidence="2">
    <location>
        <begin position="18"/>
        <end position="154"/>
    </location>
</feature>
<dbReference type="AlphaFoldDB" id="A0A7W0ACS3"/>
<evidence type="ECO:0000313" key="6">
    <source>
        <dbReference type="Proteomes" id="UP000814353"/>
    </source>
</evidence>
<reference evidence="3 5" key="2">
    <citation type="submission" date="2020-07" db="EMBL/GenBank/DDBJ databases">
        <title>Identification of Halomonas strains.</title>
        <authorList>
            <person name="Xiao Z."/>
            <person name="Shen J."/>
        </authorList>
    </citation>
    <scope>NUCLEOTIDE SEQUENCE [LARGE SCALE GENOMIC DNA]</scope>
    <source>
        <strain evidence="3 5">DSM 17331</strain>
    </source>
</reference>
<dbReference type="Proteomes" id="UP000518091">
    <property type="component" value="Unassembled WGS sequence"/>
</dbReference>
<gene>
    <name evidence="3" type="ORF">H1D44_01330</name>
    <name evidence="4" type="ORF">HOP48_01405</name>
</gene>
<evidence type="ECO:0000259" key="2">
    <source>
        <dbReference type="Pfam" id="PF07331"/>
    </source>
</evidence>
<keyword evidence="1" id="KW-1133">Transmembrane helix</keyword>
<evidence type="ECO:0000256" key="1">
    <source>
        <dbReference type="SAM" id="Phobius"/>
    </source>
</evidence>
<keyword evidence="1" id="KW-0812">Transmembrane</keyword>
<feature type="transmembrane region" description="Helical" evidence="1">
    <location>
        <begin position="90"/>
        <end position="120"/>
    </location>
</feature>
<keyword evidence="1" id="KW-0472">Membrane</keyword>
<proteinExistence type="predicted"/>
<accession>A0A7W0ACS3</accession>
<dbReference type="InterPro" id="IPR009936">
    <property type="entry name" value="DUF1468"/>
</dbReference>
<evidence type="ECO:0000313" key="5">
    <source>
        <dbReference type="Proteomes" id="UP000518091"/>
    </source>
</evidence>
<feature type="transmembrane region" description="Helical" evidence="1">
    <location>
        <begin position="126"/>
        <end position="145"/>
    </location>
</feature>
<evidence type="ECO:0000313" key="3">
    <source>
        <dbReference type="EMBL" id="MBA2777536.1"/>
    </source>
</evidence>
<feature type="transmembrane region" description="Helical" evidence="1">
    <location>
        <begin position="42"/>
        <end position="59"/>
    </location>
</feature>
<keyword evidence="6" id="KW-1185">Reference proteome</keyword>
<reference evidence="4 6" key="1">
    <citation type="submission" date="2020-05" db="EMBL/GenBank/DDBJ databases">
        <title>Comparative genomic analysis of denitrifying bacteria from Halomonas genus.</title>
        <authorList>
            <person name="Wang L."/>
            <person name="Shao Z."/>
        </authorList>
    </citation>
    <scope>NUCLEOTIDE SEQUENCE [LARGE SCALE GENOMIC DNA]</scope>
    <source>
        <strain evidence="4 6">DSM 17331</strain>
    </source>
</reference>
<dbReference type="RefSeq" id="WP_181513041.1">
    <property type="nucleotide sequence ID" value="NZ_JABFUB010000001.1"/>
</dbReference>
<dbReference type="EMBL" id="JACEFT010000001">
    <property type="protein sequence ID" value="MBA2777536.1"/>
    <property type="molecule type" value="Genomic_DNA"/>
</dbReference>
<sequence>MRARLIGIFTRHMQTPFALLVLAGLVAVLTISQSFSLGARLFPTVVALLGILLALLELGRQWLRRGAREASDYTDLGDEDDSPLFFAKGLLFFTWMLGFVALFLGIGALPAAGLFVLAFLKLQFRSPWLPSLGLAAGIVILLWGLGKVLQLRWPAPWLGF</sequence>